<dbReference type="Proteomes" id="UP000270616">
    <property type="component" value="Unassembled WGS sequence"/>
</dbReference>
<feature type="transmembrane region" description="Helical" evidence="9">
    <location>
        <begin position="160"/>
        <end position="189"/>
    </location>
</feature>
<comment type="subcellular location">
    <subcellularLocation>
        <location evidence="1">Cell membrane</location>
        <topology evidence="1">Multi-pass membrane protein</topology>
    </subcellularLocation>
</comment>
<dbReference type="GO" id="GO:0016758">
    <property type="term" value="F:hexosyltransferase activity"/>
    <property type="evidence" value="ECO:0007669"/>
    <property type="project" value="InterPro"/>
</dbReference>
<name>A0A3N3ZUT5_9MICC</name>
<feature type="transmembrane region" description="Helical" evidence="9">
    <location>
        <begin position="60"/>
        <end position="81"/>
    </location>
</feature>
<proteinExistence type="inferred from homology"/>
<gene>
    <name evidence="10" type="ORF">EDL96_02970</name>
</gene>
<dbReference type="GO" id="GO:0005886">
    <property type="term" value="C:plasma membrane"/>
    <property type="evidence" value="ECO:0007669"/>
    <property type="project" value="UniProtKB-SubCell"/>
</dbReference>
<reference evidence="10 11" key="1">
    <citation type="submission" date="2018-10" db="EMBL/GenBank/DDBJ databases">
        <title>Kocuria sp. M5W7-7, whole genome shotgun sequence.</title>
        <authorList>
            <person name="Tuo L."/>
        </authorList>
    </citation>
    <scope>NUCLEOTIDE SEQUENCE [LARGE SCALE GENOMIC DNA]</scope>
    <source>
        <strain evidence="10 11">M5W7-7</strain>
    </source>
</reference>
<protein>
    <submittedName>
        <fullName evidence="10">DUF2029 domain-containing protein</fullName>
    </submittedName>
</protein>
<evidence type="ECO:0000256" key="3">
    <source>
        <dbReference type="ARBA" id="ARBA00022679"/>
    </source>
</evidence>
<keyword evidence="3" id="KW-0808">Transferase</keyword>
<feature type="transmembrane region" description="Helical" evidence="9">
    <location>
        <begin position="330"/>
        <end position="350"/>
    </location>
</feature>
<keyword evidence="6 9" id="KW-0472">Membrane</keyword>
<evidence type="ECO:0000256" key="9">
    <source>
        <dbReference type="SAM" id="Phobius"/>
    </source>
</evidence>
<evidence type="ECO:0000256" key="1">
    <source>
        <dbReference type="ARBA" id="ARBA00004651"/>
    </source>
</evidence>
<feature type="region of interest" description="Disordered" evidence="8">
    <location>
        <begin position="399"/>
        <end position="433"/>
    </location>
</feature>
<evidence type="ECO:0000256" key="2">
    <source>
        <dbReference type="ARBA" id="ARBA00022475"/>
    </source>
</evidence>
<dbReference type="InterPro" id="IPR016570">
    <property type="entry name" value="UCP010361"/>
</dbReference>
<evidence type="ECO:0000256" key="6">
    <source>
        <dbReference type="ARBA" id="ARBA00023136"/>
    </source>
</evidence>
<feature type="transmembrane region" description="Helical" evidence="9">
    <location>
        <begin position="201"/>
        <end position="218"/>
    </location>
</feature>
<comment type="caution">
    <text evidence="10">The sequence shown here is derived from an EMBL/GenBank/DDBJ whole genome shotgun (WGS) entry which is preliminary data.</text>
</comment>
<dbReference type="EMBL" id="RKMF01000003">
    <property type="protein sequence ID" value="ROZ64239.1"/>
    <property type="molecule type" value="Genomic_DNA"/>
</dbReference>
<dbReference type="AlphaFoldDB" id="A0A3N3ZUT5"/>
<dbReference type="PIRSF" id="PIRSF010361">
    <property type="entry name" value="UCP010361"/>
    <property type="match status" value="1"/>
</dbReference>
<evidence type="ECO:0000256" key="8">
    <source>
        <dbReference type="SAM" id="MobiDB-lite"/>
    </source>
</evidence>
<keyword evidence="5 9" id="KW-1133">Transmembrane helix</keyword>
<evidence type="ECO:0000313" key="10">
    <source>
        <dbReference type="EMBL" id="ROZ64239.1"/>
    </source>
</evidence>
<keyword evidence="11" id="KW-1185">Reference proteome</keyword>
<feature type="transmembrane region" description="Helical" evidence="9">
    <location>
        <begin position="122"/>
        <end position="140"/>
    </location>
</feature>
<evidence type="ECO:0000256" key="4">
    <source>
        <dbReference type="ARBA" id="ARBA00022692"/>
    </source>
</evidence>
<keyword evidence="2" id="KW-1003">Cell membrane</keyword>
<comment type="similarity">
    <text evidence="7">Belongs to the glycosyltransferase 87 family.</text>
</comment>
<feature type="transmembrane region" description="Helical" evidence="9">
    <location>
        <begin position="296"/>
        <end position="323"/>
    </location>
</feature>
<feature type="transmembrane region" description="Helical" evidence="9">
    <location>
        <begin position="362"/>
        <end position="384"/>
    </location>
</feature>
<feature type="transmembrane region" description="Helical" evidence="9">
    <location>
        <begin position="264"/>
        <end position="284"/>
    </location>
</feature>
<dbReference type="Pfam" id="PF09594">
    <property type="entry name" value="GT87"/>
    <property type="match status" value="1"/>
</dbReference>
<feature type="transmembrane region" description="Helical" evidence="9">
    <location>
        <begin position="93"/>
        <end position="113"/>
    </location>
</feature>
<evidence type="ECO:0000256" key="7">
    <source>
        <dbReference type="ARBA" id="ARBA00024033"/>
    </source>
</evidence>
<sequence length="433" mass="47130">MVGLAVWTMAVAWFLRLPCHQMKWSGNIPYQGACYSDLPTLYKSTGMIDGSFPYLSPDALLEYPVLQSLIATLTGVIAWAITPVTSVHVAQSIYFDVNVVTLVAAWVVTVLLLSRLVVAPRYAVVAALAPAVAATGVINWDLWPVLTTVAALLCFRRDRWILGGVFLGLGTALKLWPFLILGALIVLALRRREFGPLFRTALATALTWLAVNVPFMLLDPTQWGYFWSFSSERGAGFSSVYHVWNRVLAPAFGMGELSPHTINLIAYGVFALCCVGVLVIGLLAPKAPTIEQLSLLIVAAFVVTNKVYSPQFVLWLVPLVILARPRIVEFLVWQVIEVFHWFAIFSWLYANGAQTPTLGMWTTVYVGAVLLHVVAVVAICGATVGDILRGRAPRDVAGEAANLSPEQASPGGLDSSAEGVRARNRRQGEVTHG</sequence>
<keyword evidence="4 9" id="KW-0812">Transmembrane</keyword>
<dbReference type="InterPro" id="IPR018584">
    <property type="entry name" value="GT87"/>
</dbReference>
<evidence type="ECO:0000313" key="11">
    <source>
        <dbReference type="Proteomes" id="UP000270616"/>
    </source>
</evidence>
<evidence type="ECO:0000256" key="5">
    <source>
        <dbReference type="ARBA" id="ARBA00022989"/>
    </source>
</evidence>
<accession>A0A3N3ZUT5</accession>
<organism evidence="10 11">
    <name type="scientific">Kocuria soli</name>
    <dbReference type="NCBI Taxonomy" id="2485125"/>
    <lineage>
        <taxon>Bacteria</taxon>
        <taxon>Bacillati</taxon>
        <taxon>Actinomycetota</taxon>
        <taxon>Actinomycetes</taxon>
        <taxon>Micrococcales</taxon>
        <taxon>Micrococcaceae</taxon>
        <taxon>Kocuria</taxon>
    </lineage>
</organism>